<dbReference type="FunFam" id="3.30.565.10:FF:000006">
    <property type="entry name" value="Sensor histidine kinase WalK"/>
    <property type="match status" value="1"/>
</dbReference>
<dbReference type="SUPFAM" id="SSF55785">
    <property type="entry name" value="PYP-like sensor domain (PAS domain)"/>
    <property type="match status" value="5"/>
</dbReference>
<dbReference type="SMART" id="SM00387">
    <property type="entry name" value="HATPase_c"/>
    <property type="match status" value="1"/>
</dbReference>
<dbReference type="PANTHER" id="PTHR43304:SF1">
    <property type="entry name" value="PAC DOMAIN-CONTAINING PROTEIN"/>
    <property type="match status" value="1"/>
</dbReference>
<dbReference type="InterPro" id="IPR001610">
    <property type="entry name" value="PAC"/>
</dbReference>
<dbReference type="SUPFAM" id="SSF47384">
    <property type="entry name" value="Homodimeric domain of signal transducing histidine kinase"/>
    <property type="match status" value="1"/>
</dbReference>
<dbReference type="PRINTS" id="PR00344">
    <property type="entry name" value="BCTRLSENSOR"/>
</dbReference>
<dbReference type="InterPro" id="IPR036890">
    <property type="entry name" value="HATPase_C_sf"/>
</dbReference>
<dbReference type="GO" id="GO:0006355">
    <property type="term" value="P:regulation of DNA-templated transcription"/>
    <property type="evidence" value="ECO:0007669"/>
    <property type="project" value="InterPro"/>
</dbReference>
<dbReference type="EC" id="2.7.13.3" evidence="2"/>
<dbReference type="Pfam" id="PF02518">
    <property type="entry name" value="HATPase_c"/>
    <property type="match status" value="1"/>
</dbReference>
<reference evidence="11 12" key="1">
    <citation type="journal article" date="2014" name="PLoS Genet.">
        <title>Phylogenetically driven sequencing of extremely halophilic archaea reveals strategies for static and dynamic osmo-response.</title>
        <authorList>
            <person name="Becker E.A."/>
            <person name="Seitzer P.M."/>
            <person name="Tritt A."/>
            <person name="Larsen D."/>
            <person name="Krusor M."/>
            <person name="Yao A.I."/>
            <person name="Wu D."/>
            <person name="Madern D."/>
            <person name="Eisen J.A."/>
            <person name="Darling A.E."/>
            <person name="Facciotti M.T."/>
        </authorList>
    </citation>
    <scope>NUCLEOTIDE SEQUENCE [LARGE SCALE GENOMIC DNA]</scope>
    <source>
        <strain evidence="11 12">JCM 10990</strain>
    </source>
</reference>
<comment type="caution">
    <text evidence="11">The sequence shown here is derived from an EMBL/GenBank/DDBJ whole genome shotgun (WGS) entry which is preliminary data.</text>
</comment>
<feature type="domain" description="PAS" evidence="9">
    <location>
        <begin position="490"/>
        <end position="535"/>
    </location>
</feature>
<gene>
    <name evidence="11" type="ORF">C482_01405</name>
</gene>
<keyword evidence="5 11" id="KW-0418">Kinase</keyword>
<sequence>MWGNIEDENSWERYRALARTVDGGLCQWDENGHIVVVDEDFRSITGYPGEELAGTHISTLFDDAGVATIDDMLASQSEDEPVVETAVDIRAVDGNAVPCTVRVSRIPPAEDATEDEPDGVLCFVREQGVDSTAGSERIPEQEQESEPGRESEPTTESEAESSLETIAESGPVSTPEPTASEADRASADSIKAALNGASIGAIVIDDNAKIRWLDETAEAYLGLERESVLGRPKRTVVEEQLADRIVEPASFVSRVGRGGDDGSSGDSEDKNKIEDENEEKHGNEREERHSDTPADTERNDREDEQITVETVSDDYLEFKLVDDRGERWLEYQSKSIKTGPYAGGRVEFYDDITERKRSQGKLKKSQEAFNTLVDTITEYAIFQLDEDGRVISWNEGARQTKGYKRNDILGQHFSVFYTDEERAANVPKRNLQIALETGSVEDEGWRVRKDGSQFWADVTITPVRDADGTHQGFLKVTRDMTDRRNRERELETELQRVFDRVSDALYAVDNEFRFTLVNDRAEELLGYPEADLLGERLWDVFPSSAEIDEIWDAFHTARDEQVPTDYELYYPRLGFWVEANLYPSETGISVYFRDVTDRKQREQELEESKQRYRTIAEYFPNGVVTLFDHDLEYTLAAGQGFEMIREEPSEIEGSNVADVWNPETRETIKPILRSALEGDEQSVEFCHDDREWILYAVPVTDSEGTVFAGMTMAHDITERKENQRKLEETVAQLEESNNRLEQFAYAASHDLQEPLRMISSYLQLLERRYSEAFDEDGEEFLEYAIDGAERMRRMIDGLLAYSRVETRGDPLEPVDLDDVFANVREDLQLQIGETNAELTVTEDGLPRVQGDANQLRQVFQNLLENALEYSGNDQPRIHVDAESRFRDRRREWVISVHDEGIGIEPSDQERVFEVFERLHNLGEYPGTGIGLALCQRIVERHGGEMWLESEPGEWTTMSFTLPAA</sequence>
<dbReference type="InterPro" id="IPR013767">
    <property type="entry name" value="PAS_fold"/>
</dbReference>
<dbReference type="GO" id="GO:0000155">
    <property type="term" value="F:phosphorelay sensor kinase activity"/>
    <property type="evidence" value="ECO:0007669"/>
    <property type="project" value="InterPro"/>
</dbReference>
<organism evidence="11 12">
    <name type="scientific">Natrialba chahannaoensis JCM 10990</name>
    <dbReference type="NCBI Taxonomy" id="1227492"/>
    <lineage>
        <taxon>Archaea</taxon>
        <taxon>Methanobacteriati</taxon>
        <taxon>Methanobacteriota</taxon>
        <taxon>Stenosarchaea group</taxon>
        <taxon>Halobacteria</taxon>
        <taxon>Halobacteriales</taxon>
        <taxon>Natrialbaceae</taxon>
        <taxon>Natrialba</taxon>
    </lineage>
</organism>
<keyword evidence="6" id="KW-0175">Coiled coil</keyword>
<feature type="coiled-coil region" evidence="6">
    <location>
        <begin position="716"/>
        <end position="743"/>
    </location>
</feature>
<evidence type="ECO:0000256" key="4">
    <source>
        <dbReference type="ARBA" id="ARBA00022679"/>
    </source>
</evidence>
<dbReference type="PROSITE" id="PS50112">
    <property type="entry name" value="PAS"/>
    <property type="match status" value="4"/>
</dbReference>
<feature type="domain" description="PAC" evidence="10">
    <location>
        <begin position="676"/>
        <end position="728"/>
    </location>
</feature>
<name>M0B6I4_9EURY</name>
<dbReference type="NCBIfam" id="TIGR00229">
    <property type="entry name" value="sensory_box"/>
    <property type="match status" value="4"/>
</dbReference>
<dbReference type="InterPro" id="IPR036097">
    <property type="entry name" value="HisK_dim/P_sf"/>
</dbReference>
<dbReference type="EMBL" id="AOIN01000008">
    <property type="protein sequence ID" value="ELZ06435.1"/>
    <property type="molecule type" value="Genomic_DNA"/>
</dbReference>
<evidence type="ECO:0000259" key="8">
    <source>
        <dbReference type="PROSITE" id="PS50109"/>
    </source>
</evidence>
<evidence type="ECO:0000313" key="12">
    <source>
        <dbReference type="Proteomes" id="UP000011693"/>
    </source>
</evidence>
<evidence type="ECO:0000256" key="5">
    <source>
        <dbReference type="ARBA" id="ARBA00022777"/>
    </source>
</evidence>
<dbReference type="SMART" id="SM00086">
    <property type="entry name" value="PAC"/>
    <property type="match status" value="1"/>
</dbReference>
<feature type="domain" description="PAS" evidence="9">
    <location>
        <begin position="365"/>
        <end position="438"/>
    </location>
</feature>
<dbReference type="InterPro" id="IPR003594">
    <property type="entry name" value="HATPase_dom"/>
</dbReference>
<feature type="domain" description="PAS" evidence="9">
    <location>
        <begin position="186"/>
        <end position="231"/>
    </location>
</feature>
<dbReference type="SMART" id="SM00091">
    <property type="entry name" value="PAS"/>
    <property type="match status" value="5"/>
</dbReference>
<feature type="domain" description="PAS" evidence="9">
    <location>
        <begin position="10"/>
        <end position="80"/>
    </location>
</feature>
<dbReference type="PROSITE" id="PS50113">
    <property type="entry name" value="PAC"/>
    <property type="match status" value="2"/>
</dbReference>
<dbReference type="PANTHER" id="PTHR43304">
    <property type="entry name" value="PHYTOCHROME-LIKE PROTEIN CPH1"/>
    <property type="match status" value="1"/>
</dbReference>
<evidence type="ECO:0000256" key="3">
    <source>
        <dbReference type="ARBA" id="ARBA00022553"/>
    </source>
</evidence>
<keyword evidence="12" id="KW-1185">Reference proteome</keyword>
<evidence type="ECO:0000256" key="6">
    <source>
        <dbReference type="SAM" id="Coils"/>
    </source>
</evidence>
<evidence type="ECO:0000256" key="7">
    <source>
        <dbReference type="SAM" id="MobiDB-lite"/>
    </source>
</evidence>
<evidence type="ECO:0000259" key="9">
    <source>
        <dbReference type="PROSITE" id="PS50112"/>
    </source>
</evidence>
<evidence type="ECO:0000256" key="2">
    <source>
        <dbReference type="ARBA" id="ARBA00012438"/>
    </source>
</evidence>
<keyword evidence="4" id="KW-0808">Transferase</keyword>
<feature type="region of interest" description="Disordered" evidence="7">
    <location>
        <begin position="129"/>
        <end position="186"/>
    </location>
</feature>
<dbReference type="SUPFAM" id="SSF55874">
    <property type="entry name" value="ATPase domain of HSP90 chaperone/DNA topoisomerase II/histidine kinase"/>
    <property type="match status" value="1"/>
</dbReference>
<dbReference type="Gene3D" id="1.10.287.130">
    <property type="match status" value="1"/>
</dbReference>
<dbReference type="Pfam" id="PF00512">
    <property type="entry name" value="HisKA"/>
    <property type="match status" value="1"/>
</dbReference>
<feature type="domain" description="PAC" evidence="10">
    <location>
        <begin position="440"/>
        <end position="492"/>
    </location>
</feature>
<dbReference type="Proteomes" id="UP000011693">
    <property type="component" value="Unassembled WGS sequence"/>
</dbReference>
<dbReference type="STRING" id="1227492.C482_01405"/>
<dbReference type="Gene3D" id="3.30.450.20">
    <property type="entry name" value="PAS domain"/>
    <property type="match status" value="5"/>
</dbReference>
<dbReference type="InterPro" id="IPR003661">
    <property type="entry name" value="HisK_dim/P_dom"/>
</dbReference>
<accession>M0B6I4</accession>
<dbReference type="InterPro" id="IPR013656">
    <property type="entry name" value="PAS_4"/>
</dbReference>
<dbReference type="AlphaFoldDB" id="M0B6I4"/>
<evidence type="ECO:0000256" key="1">
    <source>
        <dbReference type="ARBA" id="ARBA00000085"/>
    </source>
</evidence>
<dbReference type="CDD" id="cd00082">
    <property type="entry name" value="HisKA"/>
    <property type="match status" value="1"/>
</dbReference>
<dbReference type="InterPro" id="IPR004358">
    <property type="entry name" value="Sig_transdc_His_kin-like_C"/>
</dbReference>
<protein>
    <recommendedName>
        <fullName evidence="2">histidine kinase</fullName>
        <ecNumber evidence="2">2.7.13.3</ecNumber>
    </recommendedName>
</protein>
<dbReference type="SMART" id="SM00388">
    <property type="entry name" value="HisKA"/>
    <property type="match status" value="1"/>
</dbReference>
<dbReference type="InterPro" id="IPR035965">
    <property type="entry name" value="PAS-like_dom_sf"/>
</dbReference>
<dbReference type="InterPro" id="IPR052162">
    <property type="entry name" value="Sensor_kinase/Photoreceptor"/>
</dbReference>
<keyword evidence="3" id="KW-0597">Phosphoprotein</keyword>
<evidence type="ECO:0000259" key="10">
    <source>
        <dbReference type="PROSITE" id="PS50113"/>
    </source>
</evidence>
<proteinExistence type="predicted"/>
<dbReference type="Gene3D" id="3.30.565.10">
    <property type="entry name" value="Histidine kinase-like ATPase, C-terminal domain"/>
    <property type="match status" value="1"/>
</dbReference>
<dbReference type="CDD" id="cd00130">
    <property type="entry name" value="PAS"/>
    <property type="match status" value="3"/>
</dbReference>
<dbReference type="InterPro" id="IPR005467">
    <property type="entry name" value="His_kinase_dom"/>
</dbReference>
<dbReference type="PROSITE" id="PS50109">
    <property type="entry name" value="HIS_KIN"/>
    <property type="match status" value="1"/>
</dbReference>
<feature type="compositionally biased region" description="Basic and acidic residues" evidence="7">
    <location>
        <begin position="267"/>
        <end position="301"/>
    </location>
</feature>
<comment type="catalytic activity">
    <reaction evidence="1">
        <text>ATP + protein L-histidine = ADP + protein N-phospho-L-histidine.</text>
        <dbReference type="EC" id="2.7.13.3"/>
    </reaction>
</comment>
<dbReference type="Pfam" id="PF08448">
    <property type="entry name" value="PAS_4"/>
    <property type="match status" value="2"/>
</dbReference>
<dbReference type="Pfam" id="PF00989">
    <property type="entry name" value="PAS"/>
    <property type="match status" value="1"/>
</dbReference>
<dbReference type="PATRIC" id="fig|1227492.4.peg.273"/>
<dbReference type="Pfam" id="PF13426">
    <property type="entry name" value="PAS_9"/>
    <property type="match status" value="1"/>
</dbReference>
<dbReference type="InterPro" id="IPR000014">
    <property type="entry name" value="PAS"/>
</dbReference>
<evidence type="ECO:0000313" key="11">
    <source>
        <dbReference type="EMBL" id="ELZ06435.1"/>
    </source>
</evidence>
<feature type="domain" description="Histidine kinase" evidence="8">
    <location>
        <begin position="746"/>
        <end position="964"/>
    </location>
</feature>
<feature type="region of interest" description="Disordered" evidence="7">
    <location>
        <begin position="252"/>
        <end position="308"/>
    </location>
</feature>
<dbReference type="InterPro" id="IPR000700">
    <property type="entry name" value="PAS-assoc_C"/>
</dbReference>